<feature type="chain" id="PRO_5045354099" evidence="7">
    <location>
        <begin position="22"/>
        <end position="137"/>
    </location>
</feature>
<sequence length="137" mass="16045">MANFKVALTVWFTVQLPYCYTWYLPTSPSVEYCNTTRQDSSCETELPVFVNRLDSNKRYIPYKYDGFGFVKLPSKSNIKENIGELLQGDRLHKSPYNMTFLTAGSCMMGDTWQTTYTRNTNMWAHLKEAIMLNYQHH</sequence>
<evidence type="ECO:0000256" key="2">
    <source>
        <dbReference type="ARBA" id="ARBA00005227"/>
    </source>
</evidence>
<gene>
    <name evidence="9" type="primary">LOC102809137</name>
</gene>
<protein>
    <submittedName>
        <fullName evidence="9">Transmembrane 9 superfamily member 2-like</fullName>
    </submittedName>
</protein>
<evidence type="ECO:0000256" key="7">
    <source>
        <dbReference type="SAM" id="SignalP"/>
    </source>
</evidence>
<organism evidence="8 9">
    <name type="scientific">Saccoglossus kowalevskii</name>
    <name type="common">Acorn worm</name>
    <dbReference type="NCBI Taxonomy" id="10224"/>
    <lineage>
        <taxon>Eukaryota</taxon>
        <taxon>Metazoa</taxon>
        <taxon>Hemichordata</taxon>
        <taxon>Enteropneusta</taxon>
        <taxon>Harrimaniidae</taxon>
        <taxon>Saccoglossus</taxon>
    </lineage>
</organism>
<evidence type="ECO:0000313" key="9">
    <source>
        <dbReference type="RefSeq" id="XP_006819989.1"/>
    </source>
</evidence>
<keyword evidence="4 7" id="KW-0732">Signal</keyword>
<feature type="non-terminal residue" evidence="9">
    <location>
        <position position="137"/>
    </location>
</feature>
<dbReference type="GeneID" id="102809137"/>
<accession>A0ABM0MIZ8</accession>
<keyword evidence="3" id="KW-0812">Transmembrane</keyword>
<keyword evidence="6" id="KW-0472">Membrane</keyword>
<evidence type="ECO:0000256" key="4">
    <source>
        <dbReference type="ARBA" id="ARBA00022729"/>
    </source>
</evidence>
<evidence type="ECO:0000313" key="8">
    <source>
        <dbReference type="Proteomes" id="UP000694865"/>
    </source>
</evidence>
<feature type="signal peptide" evidence="7">
    <location>
        <begin position="1"/>
        <end position="21"/>
    </location>
</feature>
<evidence type="ECO:0000256" key="5">
    <source>
        <dbReference type="ARBA" id="ARBA00022989"/>
    </source>
</evidence>
<keyword evidence="8" id="KW-1185">Reference proteome</keyword>
<keyword evidence="5" id="KW-1133">Transmembrane helix</keyword>
<reference evidence="9" key="1">
    <citation type="submission" date="2025-08" db="UniProtKB">
        <authorList>
            <consortium name="RefSeq"/>
        </authorList>
    </citation>
    <scope>IDENTIFICATION</scope>
    <source>
        <tissue evidence="9">Testes</tissue>
    </source>
</reference>
<comment type="subcellular location">
    <subcellularLocation>
        <location evidence="1">Membrane</location>
        <topology evidence="1">Multi-pass membrane protein</topology>
    </subcellularLocation>
</comment>
<dbReference type="Pfam" id="PF02990">
    <property type="entry name" value="EMP70"/>
    <property type="match status" value="1"/>
</dbReference>
<dbReference type="RefSeq" id="XP_006819989.1">
    <property type="nucleotide sequence ID" value="XM_006819926.1"/>
</dbReference>
<evidence type="ECO:0000256" key="6">
    <source>
        <dbReference type="ARBA" id="ARBA00023136"/>
    </source>
</evidence>
<proteinExistence type="inferred from homology"/>
<evidence type="ECO:0000256" key="3">
    <source>
        <dbReference type="ARBA" id="ARBA00022692"/>
    </source>
</evidence>
<dbReference type="Proteomes" id="UP000694865">
    <property type="component" value="Unplaced"/>
</dbReference>
<evidence type="ECO:0000256" key="1">
    <source>
        <dbReference type="ARBA" id="ARBA00004141"/>
    </source>
</evidence>
<comment type="similarity">
    <text evidence="2">Belongs to the nonaspanin (TM9SF) (TC 9.A.2) family.</text>
</comment>
<dbReference type="InterPro" id="IPR004240">
    <property type="entry name" value="EMP70"/>
</dbReference>
<name>A0ABM0MIZ8_SACKO</name>